<evidence type="ECO:0000313" key="2">
    <source>
        <dbReference type="Proteomes" id="UP001558652"/>
    </source>
</evidence>
<evidence type="ECO:0000313" key="1">
    <source>
        <dbReference type="EMBL" id="KAL1129716.1"/>
    </source>
</evidence>
<sequence>MVNQLVQQLINLNRSTHPDLVNCYRANFSLLMKLSKFNELCQQITEPTLYKVLDQLLRLLTEHRFETMDKHEMFIKVVNCLIIHLLESTNKTNIFCALIRILYDTVNNSDASNHFRELVVKCIWKLNRSQAEWDSELNYPRLLAEIHLFLKVTFYFWKCFNLKLRLIALRCTKIFL</sequence>
<keyword evidence="2" id="KW-1185">Reference proteome</keyword>
<proteinExistence type="predicted"/>
<dbReference type="AlphaFoldDB" id="A0ABD0YEH2"/>
<name>A0ABD0YEH2_9HEMI</name>
<dbReference type="PANTHER" id="PTHR12609">
    <property type="entry name" value="MICROTUBULE ASSOCIATED PROTEIN XMAP215"/>
    <property type="match status" value="1"/>
</dbReference>
<protein>
    <submittedName>
        <fullName evidence="1">Uncharacterized protein</fullName>
    </submittedName>
</protein>
<gene>
    <name evidence="1" type="ORF">AAG570_012660</name>
</gene>
<organism evidence="1 2">
    <name type="scientific">Ranatra chinensis</name>
    <dbReference type="NCBI Taxonomy" id="642074"/>
    <lineage>
        <taxon>Eukaryota</taxon>
        <taxon>Metazoa</taxon>
        <taxon>Ecdysozoa</taxon>
        <taxon>Arthropoda</taxon>
        <taxon>Hexapoda</taxon>
        <taxon>Insecta</taxon>
        <taxon>Pterygota</taxon>
        <taxon>Neoptera</taxon>
        <taxon>Paraneoptera</taxon>
        <taxon>Hemiptera</taxon>
        <taxon>Heteroptera</taxon>
        <taxon>Panheteroptera</taxon>
        <taxon>Nepomorpha</taxon>
        <taxon>Nepidae</taxon>
        <taxon>Ranatrinae</taxon>
        <taxon>Ranatra</taxon>
    </lineage>
</organism>
<dbReference type="InterPro" id="IPR045110">
    <property type="entry name" value="XMAP215"/>
</dbReference>
<accession>A0ABD0YEH2</accession>
<dbReference type="Proteomes" id="UP001558652">
    <property type="component" value="Unassembled WGS sequence"/>
</dbReference>
<dbReference type="EMBL" id="JBFDAA010000008">
    <property type="protein sequence ID" value="KAL1129716.1"/>
    <property type="molecule type" value="Genomic_DNA"/>
</dbReference>
<comment type="caution">
    <text evidence="1">The sequence shown here is derived from an EMBL/GenBank/DDBJ whole genome shotgun (WGS) entry which is preliminary data.</text>
</comment>
<reference evidence="1 2" key="1">
    <citation type="submission" date="2024-07" db="EMBL/GenBank/DDBJ databases">
        <title>Chromosome-level genome assembly of the water stick insect Ranatra chinensis (Heteroptera: Nepidae).</title>
        <authorList>
            <person name="Liu X."/>
        </authorList>
    </citation>
    <scope>NUCLEOTIDE SEQUENCE [LARGE SCALE GENOMIC DNA]</scope>
    <source>
        <strain evidence="1">Cailab_2021Rc</strain>
        <tissue evidence="1">Muscle</tissue>
    </source>
</reference>